<dbReference type="EMBL" id="LMWW01000017">
    <property type="protein sequence ID" value="KUN84404.1"/>
    <property type="molecule type" value="Genomic_DNA"/>
</dbReference>
<feature type="transmembrane region" description="Helical" evidence="2">
    <location>
        <begin position="119"/>
        <end position="144"/>
    </location>
</feature>
<feature type="transmembrane region" description="Helical" evidence="2">
    <location>
        <begin position="156"/>
        <end position="175"/>
    </location>
</feature>
<accession>A0A117RD95</accession>
<dbReference type="AlphaFoldDB" id="A0A117RD95"/>
<sequence length="214" mass="22083">MSFGDPNNPYGPPQQPQPGQPPQQPGYPSYPTAPQPGYGYPTAPQPGQGYPTAPQPGQGYPQAPPVPQGYGYPMQMPMQMPGIVMTARVLLFILAGFQFLAAVIFGILVAVAGSSDADTGMVAGVVAAVALLMLALGSLSVFLGVKMRNGRGGIRIGTMIYASLMILGSLVNIGQGVSETAAAGALGGIISLAFGITILVGMIKGGDWFNRPRY</sequence>
<feature type="transmembrane region" description="Helical" evidence="2">
    <location>
        <begin position="181"/>
        <end position="203"/>
    </location>
</feature>
<reference evidence="3 4" key="1">
    <citation type="submission" date="2015-10" db="EMBL/GenBank/DDBJ databases">
        <title>Draft genome sequence of Streptomyces griseoruber DSM 40281, type strain for the species Streptomyces griseoruber.</title>
        <authorList>
            <person name="Ruckert C."/>
            <person name="Winkler A."/>
            <person name="Kalinowski J."/>
            <person name="Kampfer P."/>
            <person name="Glaeser S."/>
        </authorList>
    </citation>
    <scope>NUCLEOTIDE SEQUENCE [LARGE SCALE GENOMIC DNA]</scope>
    <source>
        <strain evidence="3 4">DSM 40281</strain>
    </source>
</reference>
<keyword evidence="2" id="KW-1133">Transmembrane helix</keyword>
<feature type="region of interest" description="Disordered" evidence="1">
    <location>
        <begin position="1"/>
        <end position="66"/>
    </location>
</feature>
<comment type="caution">
    <text evidence="3">The sequence shown here is derived from an EMBL/GenBank/DDBJ whole genome shotgun (WGS) entry which is preliminary data.</text>
</comment>
<dbReference type="Proteomes" id="UP000052982">
    <property type="component" value="Unassembled WGS sequence"/>
</dbReference>
<keyword evidence="4" id="KW-1185">Reference proteome</keyword>
<feature type="compositionally biased region" description="Pro residues" evidence="1">
    <location>
        <begin position="9"/>
        <end position="25"/>
    </location>
</feature>
<dbReference type="STRING" id="1943.AQJ64_14760"/>
<name>A0A117RD95_9ACTN</name>
<feature type="transmembrane region" description="Helical" evidence="2">
    <location>
        <begin position="89"/>
        <end position="113"/>
    </location>
</feature>
<organism evidence="3 4">
    <name type="scientific">Streptomyces griseoruber</name>
    <dbReference type="NCBI Taxonomy" id="1943"/>
    <lineage>
        <taxon>Bacteria</taxon>
        <taxon>Bacillati</taxon>
        <taxon>Actinomycetota</taxon>
        <taxon>Actinomycetes</taxon>
        <taxon>Kitasatosporales</taxon>
        <taxon>Streptomycetaceae</taxon>
        <taxon>Streptomyces</taxon>
    </lineage>
</organism>
<gene>
    <name evidence="3" type="ORF">AQJ64_14760</name>
</gene>
<proteinExistence type="predicted"/>
<dbReference type="RefSeq" id="WP_055634913.1">
    <property type="nucleotide sequence ID" value="NZ_JBIRRP010000003.1"/>
</dbReference>
<evidence type="ECO:0000256" key="2">
    <source>
        <dbReference type="SAM" id="Phobius"/>
    </source>
</evidence>
<evidence type="ECO:0000256" key="1">
    <source>
        <dbReference type="SAM" id="MobiDB-lite"/>
    </source>
</evidence>
<evidence type="ECO:0000313" key="3">
    <source>
        <dbReference type="EMBL" id="KUN84404.1"/>
    </source>
</evidence>
<keyword evidence="2" id="KW-0472">Membrane</keyword>
<evidence type="ECO:0000313" key="4">
    <source>
        <dbReference type="Proteomes" id="UP000052982"/>
    </source>
</evidence>
<keyword evidence="2" id="KW-0812">Transmembrane</keyword>
<dbReference type="OrthoDB" id="4277223at2"/>
<feature type="compositionally biased region" description="Low complexity" evidence="1">
    <location>
        <begin position="45"/>
        <end position="61"/>
    </location>
</feature>
<protein>
    <submittedName>
        <fullName evidence="3">Uncharacterized protein</fullName>
    </submittedName>
</protein>